<name>A0A5C3MQS2_9AGAM</name>
<dbReference type="Proteomes" id="UP000305948">
    <property type="component" value="Unassembled WGS sequence"/>
</dbReference>
<proteinExistence type="predicted"/>
<evidence type="ECO:0000313" key="2">
    <source>
        <dbReference type="EMBL" id="TFK47624.1"/>
    </source>
</evidence>
<keyword evidence="3" id="KW-1185">Reference proteome</keyword>
<dbReference type="EMBL" id="ML213523">
    <property type="protein sequence ID" value="TFK47624.1"/>
    <property type="molecule type" value="Genomic_DNA"/>
</dbReference>
<evidence type="ECO:0000256" key="1">
    <source>
        <dbReference type="SAM" id="Phobius"/>
    </source>
</evidence>
<feature type="transmembrane region" description="Helical" evidence="1">
    <location>
        <begin position="48"/>
        <end position="70"/>
    </location>
</feature>
<organism evidence="2 3">
    <name type="scientific">Heliocybe sulcata</name>
    <dbReference type="NCBI Taxonomy" id="5364"/>
    <lineage>
        <taxon>Eukaryota</taxon>
        <taxon>Fungi</taxon>
        <taxon>Dikarya</taxon>
        <taxon>Basidiomycota</taxon>
        <taxon>Agaricomycotina</taxon>
        <taxon>Agaricomycetes</taxon>
        <taxon>Gloeophyllales</taxon>
        <taxon>Gloeophyllaceae</taxon>
        <taxon>Heliocybe</taxon>
    </lineage>
</organism>
<keyword evidence="1" id="KW-0812">Transmembrane</keyword>
<gene>
    <name evidence="2" type="ORF">OE88DRAFT_1665866</name>
</gene>
<keyword evidence="1" id="KW-1133">Transmembrane helix</keyword>
<evidence type="ECO:0000313" key="3">
    <source>
        <dbReference type="Proteomes" id="UP000305948"/>
    </source>
</evidence>
<accession>A0A5C3MQS2</accession>
<sequence>MATKMTVSLASSNVSTASLVLPRRMNAQCYYERNGLYRCPGAMGNGTIAGITIVIIIVVLLSLVLCRHILRRRVQRRETQTVQCTLHAAVPFHEPKPIREDVENSPPPEYVEYDEVSYLPQYNRAPRVPSPVHGFERHSGWVSHS</sequence>
<protein>
    <submittedName>
        <fullName evidence="2">Uncharacterized protein</fullName>
    </submittedName>
</protein>
<dbReference type="AlphaFoldDB" id="A0A5C3MQS2"/>
<reference evidence="2 3" key="1">
    <citation type="journal article" date="2019" name="Nat. Ecol. Evol.">
        <title>Megaphylogeny resolves global patterns of mushroom evolution.</title>
        <authorList>
            <person name="Varga T."/>
            <person name="Krizsan K."/>
            <person name="Foldi C."/>
            <person name="Dima B."/>
            <person name="Sanchez-Garcia M."/>
            <person name="Sanchez-Ramirez S."/>
            <person name="Szollosi G.J."/>
            <person name="Szarkandi J.G."/>
            <person name="Papp V."/>
            <person name="Albert L."/>
            <person name="Andreopoulos W."/>
            <person name="Angelini C."/>
            <person name="Antonin V."/>
            <person name="Barry K.W."/>
            <person name="Bougher N.L."/>
            <person name="Buchanan P."/>
            <person name="Buyck B."/>
            <person name="Bense V."/>
            <person name="Catcheside P."/>
            <person name="Chovatia M."/>
            <person name="Cooper J."/>
            <person name="Damon W."/>
            <person name="Desjardin D."/>
            <person name="Finy P."/>
            <person name="Geml J."/>
            <person name="Haridas S."/>
            <person name="Hughes K."/>
            <person name="Justo A."/>
            <person name="Karasinski D."/>
            <person name="Kautmanova I."/>
            <person name="Kiss B."/>
            <person name="Kocsube S."/>
            <person name="Kotiranta H."/>
            <person name="LaButti K.M."/>
            <person name="Lechner B.E."/>
            <person name="Liimatainen K."/>
            <person name="Lipzen A."/>
            <person name="Lukacs Z."/>
            <person name="Mihaltcheva S."/>
            <person name="Morgado L.N."/>
            <person name="Niskanen T."/>
            <person name="Noordeloos M.E."/>
            <person name="Ohm R.A."/>
            <person name="Ortiz-Santana B."/>
            <person name="Ovrebo C."/>
            <person name="Racz N."/>
            <person name="Riley R."/>
            <person name="Savchenko A."/>
            <person name="Shiryaev A."/>
            <person name="Soop K."/>
            <person name="Spirin V."/>
            <person name="Szebenyi C."/>
            <person name="Tomsovsky M."/>
            <person name="Tulloss R.E."/>
            <person name="Uehling J."/>
            <person name="Grigoriev I.V."/>
            <person name="Vagvolgyi C."/>
            <person name="Papp T."/>
            <person name="Martin F.M."/>
            <person name="Miettinen O."/>
            <person name="Hibbett D.S."/>
            <person name="Nagy L.G."/>
        </authorList>
    </citation>
    <scope>NUCLEOTIDE SEQUENCE [LARGE SCALE GENOMIC DNA]</scope>
    <source>
        <strain evidence="2 3">OMC1185</strain>
    </source>
</reference>
<keyword evidence="1" id="KW-0472">Membrane</keyword>